<dbReference type="Pfam" id="PF09990">
    <property type="entry name" value="DUF2231"/>
    <property type="match status" value="1"/>
</dbReference>
<evidence type="ECO:0000313" key="3">
    <source>
        <dbReference type="EMBL" id="MCH5598585.1"/>
    </source>
</evidence>
<dbReference type="EMBL" id="JAKWBL010000002">
    <property type="protein sequence ID" value="MCH5598585.1"/>
    <property type="molecule type" value="Genomic_DNA"/>
</dbReference>
<evidence type="ECO:0000256" key="1">
    <source>
        <dbReference type="SAM" id="Phobius"/>
    </source>
</evidence>
<keyword evidence="4" id="KW-1185">Reference proteome</keyword>
<comment type="caution">
    <text evidence="3">The sequence shown here is derived from an EMBL/GenBank/DDBJ whole genome shotgun (WGS) entry which is preliminary data.</text>
</comment>
<evidence type="ECO:0000313" key="4">
    <source>
        <dbReference type="Proteomes" id="UP001202248"/>
    </source>
</evidence>
<dbReference type="InterPro" id="IPR019251">
    <property type="entry name" value="DUF2231_TM"/>
</dbReference>
<keyword evidence="1" id="KW-0812">Transmembrane</keyword>
<reference evidence="3 4" key="1">
    <citation type="submission" date="2022-02" db="EMBL/GenBank/DDBJ databases">
        <authorList>
            <person name="Min J."/>
        </authorList>
    </citation>
    <scope>NUCLEOTIDE SEQUENCE [LARGE SCALE GENOMIC DNA]</scope>
    <source>
        <strain evidence="3 4">GR10-1</strain>
    </source>
</reference>
<feature type="transmembrane region" description="Helical" evidence="1">
    <location>
        <begin position="79"/>
        <end position="99"/>
    </location>
</feature>
<evidence type="ECO:0000259" key="2">
    <source>
        <dbReference type="Pfam" id="PF09990"/>
    </source>
</evidence>
<accession>A0ABS9SJU0</accession>
<feature type="transmembrane region" description="Helical" evidence="1">
    <location>
        <begin position="9"/>
        <end position="28"/>
    </location>
</feature>
<keyword evidence="1" id="KW-1133">Transmembrane helix</keyword>
<sequence>MKQWKWQSIIFNFCIVLNCLLLFLLIFGNQFIVPTFLQTFGRAHPLVLHFPIVLLLLAFLFEMLIVSPKQAMLKDIADWLLLAAALTTVVAALMGLFLSKEEGYESNAIDVHKWTGVACAFISFMWYGLKESIRKKNSYHSYWPMRYDRFVDCRSQRCQYYTWRRFPFITNTCF</sequence>
<proteinExistence type="predicted"/>
<dbReference type="RefSeq" id="WP_240830249.1">
    <property type="nucleotide sequence ID" value="NZ_JAKWBL010000002.1"/>
</dbReference>
<name>A0ABS9SJU0_9BACT</name>
<feature type="domain" description="DUF2231" evidence="2">
    <location>
        <begin position="44"/>
        <end position="138"/>
    </location>
</feature>
<organism evidence="3 4">
    <name type="scientific">Niabella ginsengisoli</name>
    <dbReference type="NCBI Taxonomy" id="522298"/>
    <lineage>
        <taxon>Bacteria</taxon>
        <taxon>Pseudomonadati</taxon>
        <taxon>Bacteroidota</taxon>
        <taxon>Chitinophagia</taxon>
        <taxon>Chitinophagales</taxon>
        <taxon>Chitinophagaceae</taxon>
        <taxon>Niabella</taxon>
    </lineage>
</organism>
<feature type="transmembrane region" description="Helical" evidence="1">
    <location>
        <begin position="111"/>
        <end position="129"/>
    </location>
</feature>
<protein>
    <recommendedName>
        <fullName evidence="2">DUF2231 domain-containing protein</fullName>
    </recommendedName>
</protein>
<dbReference type="Proteomes" id="UP001202248">
    <property type="component" value="Unassembled WGS sequence"/>
</dbReference>
<gene>
    <name evidence="3" type="ORF">MKP09_12035</name>
</gene>
<feature type="transmembrane region" description="Helical" evidence="1">
    <location>
        <begin position="48"/>
        <end position="67"/>
    </location>
</feature>
<keyword evidence="1" id="KW-0472">Membrane</keyword>